<protein>
    <recommendedName>
        <fullName evidence="6">FMN dependent NADH:quinone oxidoreductase</fullName>
        <ecNumber evidence="6">1.6.5.-</ecNumber>
    </recommendedName>
    <alternativeName>
        <fullName evidence="6">Azo-dye reductase</fullName>
    </alternativeName>
    <alternativeName>
        <fullName evidence="6">FMN-dependent NADH-azo compound oxidoreductase</fullName>
    </alternativeName>
    <alternativeName>
        <fullName evidence="6">FMN-dependent NADH-azoreductase</fullName>
        <ecNumber evidence="6">1.7.1.17</ecNumber>
    </alternativeName>
</protein>
<keyword evidence="2 6" id="KW-0288">FMN</keyword>
<dbReference type="PANTHER" id="PTHR43741">
    <property type="entry name" value="FMN-DEPENDENT NADH-AZOREDUCTASE 1"/>
    <property type="match status" value="1"/>
</dbReference>
<dbReference type="InterPro" id="IPR029039">
    <property type="entry name" value="Flavoprotein-like_sf"/>
</dbReference>
<evidence type="ECO:0000256" key="6">
    <source>
        <dbReference type="HAMAP-Rule" id="MF_01216"/>
    </source>
</evidence>
<dbReference type="InterPro" id="IPR003680">
    <property type="entry name" value="Flavodoxin_fold"/>
</dbReference>
<dbReference type="InterPro" id="IPR050104">
    <property type="entry name" value="FMN-dep_NADH:Q_OxRdtase_AzoR1"/>
</dbReference>
<comment type="similarity">
    <text evidence="6">Belongs to the azoreductase type 1 family.</text>
</comment>
<dbReference type="InterPro" id="IPR023048">
    <property type="entry name" value="NADH:quinone_OxRdtase_FMN_depd"/>
</dbReference>
<feature type="binding site" evidence="6">
    <location>
        <begin position="99"/>
        <end position="102"/>
    </location>
    <ligand>
        <name>FMN</name>
        <dbReference type="ChEBI" id="CHEBI:58210"/>
    </ligand>
</feature>
<comment type="catalytic activity">
    <reaction evidence="5">
        <text>N,N-dimethyl-1,4-phenylenediamine + anthranilate + 2 NAD(+) = 2-(4-dimethylaminophenyl)diazenylbenzoate + 2 NADH + 2 H(+)</text>
        <dbReference type="Rhea" id="RHEA:55872"/>
        <dbReference type="ChEBI" id="CHEBI:15378"/>
        <dbReference type="ChEBI" id="CHEBI:15783"/>
        <dbReference type="ChEBI" id="CHEBI:16567"/>
        <dbReference type="ChEBI" id="CHEBI:57540"/>
        <dbReference type="ChEBI" id="CHEBI:57945"/>
        <dbReference type="ChEBI" id="CHEBI:71579"/>
        <dbReference type="EC" id="1.7.1.17"/>
    </reaction>
    <physiologicalReaction direction="right-to-left" evidence="5">
        <dbReference type="Rhea" id="RHEA:55874"/>
    </physiologicalReaction>
</comment>
<comment type="caution">
    <text evidence="6">Lacks conserved residue(s) required for the propagation of feature annotation.</text>
</comment>
<comment type="cofactor">
    <cofactor evidence="6">
        <name>FMN</name>
        <dbReference type="ChEBI" id="CHEBI:58210"/>
    </cofactor>
    <text evidence="6">Binds 1 FMN per subunit.</text>
</comment>
<keyword evidence="1 6" id="KW-0285">Flavoprotein</keyword>
<comment type="catalytic activity">
    <reaction evidence="6">
        <text>2 a quinone + NADH + H(+) = 2 a 1,4-benzosemiquinone + NAD(+)</text>
        <dbReference type="Rhea" id="RHEA:65952"/>
        <dbReference type="ChEBI" id="CHEBI:15378"/>
        <dbReference type="ChEBI" id="CHEBI:57540"/>
        <dbReference type="ChEBI" id="CHEBI:57945"/>
        <dbReference type="ChEBI" id="CHEBI:132124"/>
        <dbReference type="ChEBI" id="CHEBI:134225"/>
    </reaction>
</comment>
<name>A0A7W1X7A5_9BACL</name>
<comment type="function">
    <text evidence="6">Also exhibits azoreductase activity. Catalyzes the reductive cleavage of the azo bond in aromatic azo compounds to the corresponding amines.</text>
</comment>
<dbReference type="PANTHER" id="PTHR43741:SF7">
    <property type="entry name" value="FMN-DEPENDENT NADH:QUINONE OXIDOREDUCTASE"/>
    <property type="match status" value="1"/>
</dbReference>
<evidence type="ECO:0000313" key="9">
    <source>
        <dbReference type="Proteomes" id="UP000530514"/>
    </source>
</evidence>
<feature type="domain" description="Flavodoxin-like fold" evidence="7">
    <location>
        <begin position="4"/>
        <end position="197"/>
    </location>
</feature>
<dbReference type="EC" id="1.7.1.17" evidence="6"/>
<evidence type="ECO:0000313" key="8">
    <source>
        <dbReference type="EMBL" id="MBA4541342.1"/>
    </source>
</evidence>
<dbReference type="Gene3D" id="3.40.50.360">
    <property type="match status" value="1"/>
</dbReference>
<dbReference type="GO" id="GO:0016652">
    <property type="term" value="F:oxidoreductase activity, acting on NAD(P)H as acceptor"/>
    <property type="evidence" value="ECO:0007669"/>
    <property type="project" value="UniProtKB-UniRule"/>
</dbReference>
<accession>A0A7W1X7A5</accession>
<dbReference type="HAMAP" id="MF_01216">
    <property type="entry name" value="Azoreductase_type1"/>
    <property type="match status" value="1"/>
</dbReference>
<dbReference type="OrthoDB" id="9805013at2"/>
<dbReference type="GO" id="GO:0010181">
    <property type="term" value="F:FMN binding"/>
    <property type="evidence" value="ECO:0007669"/>
    <property type="project" value="UniProtKB-UniRule"/>
</dbReference>
<dbReference type="SUPFAM" id="SSF52218">
    <property type="entry name" value="Flavoproteins"/>
    <property type="match status" value="1"/>
</dbReference>
<feature type="binding site" evidence="6">
    <location>
        <begin position="17"/>
        <end position="19"/>
    </location>
    <ligand>
        <name>FMN</name>
        <dbReference type="ChEBI" id="CHEBI:58210"/>
    </ligand>
</feature>
<dbReference type="GO" id="GO:0009055">
    <property type="term" value="F:electron transfer activity"/>
    <property type="evidence" value="ECO:0007669"/>
    <property type="project" value="UniProtKB-UniRule"/>
</dbReference>
<keyword evidence="9" id="KW-1185">Reference proteome</keyword>
<comment type="caution">
    <text evidence="8">The sequence shown here is derived from an EMBL/GenBank/DDBJ whole genome shotgun (WGS) entry which is preliminary data.</text>
</comment>
<evidence type="ECO:0000259" key="7">
    <source>
        <dbReference type="Pfam" id="PF02525"/>
    </source>
</evidence>
<reference evidence="8 9" key="1">
    <citation type="submission" date="2020-07" db="EMBL/GenBank/DDBJ databases">
        <authorList>
            <person name="Feng H."/>
        </authorList>
    </citation>
    <scope>NUCLEOTIDE SEQUENCE [LARGE SCALE GENOMIC DNA]</scope>
    <source>
        <strain evidence="9">s-11</strain>
    </source>
</reference>
<dbReference type="GO" id="GO:0016655">
    <property type="term" value="F:oxidoreductase activity, acting on NAD(P)H, quinone or similar compound as acceptor"/>
    <property type="evidence" value="ECO:0007669"/>
    <property type="project" value="InterPro"/>
</dbReference>
<dbReference type="EC" id="1.6.5.-" evidence="6"/>
<evidence type="ECO:0000256" key="1">
    <source>
        <dbReference type="ARBA" id="ARBA00022630"/>
    </source>
</evidence>
<keyword evidence="4 6" id="KW-0520">NAD</keyword>
<evidence type="ECO:0000256" key="2">
    <source>
        <dbReference type="ARBA" id="ARBA00022643"/>
    </source>
</evidence>
<evidence type="ECO:0000256" key="5">
    <source>
        <dbReference type="ARBA" id="ARBA00048542"/>
    </source>
</evidence>
<evidence type="ECO:0000256" key="4">
    <source>
        <dbReference type="ARBA" id="ARBA00023027"/>
    </source>
</evidence>
<comment type="function">
    <text evidence="6">Quinone reductase that provides resistance to thiol-specific stress caused by electrophilic quinones.</text>
</comment>
<dbReference type="NCBIfam" id="NF010075">
    <property type="entry name" value="PRK13556.1"/>
    <property type="match status" value="1"/>
</dbReference>
<dbReference type="Pfam" id="PF02525">
    <property type="entry name" value="Flavodoxin_2"/>
    <property type="match status" value="1"/>
</dbReference>
<proteinExistence type="inferred from homology"/>
<dbReference type="RefSeq" id="WP_033099187.1">
    <property type="nucleotide sequence ID" value="NZ_JACEIP010000001.1"/>
</dbReference>
<evidence type="ECO:0000256" key="3">
    <source>
        <dbReference type="ARBA" id="ARBA00023002"/>
    </source>
</evidence>
<gene>
    <name evidence="6" type="primary">azoR</name>
    <name evidence="8" type="ORF">H1164_00245</name>
</gene>
<organism evidence="8 9">
    <name type="scientific">Thermoactinomyces daqus</name>
    <dbReference type="NCBI Taxonomy" id="1329516"/>
    <lineage>
        <taxon>Bacteria</taxon>
        <taxon>Bacillati</taxon>
        <taxon>Bacillota</taxon>
        <taxon>Bacilli</taxon>
        <taxon>Bacillales</taxon>
        <taxon>Thermoactinomycetaceae</taxon>
        <taxon>Thermoactinomyces</taxon>
    </lineage>
</organism>
<keyword evidence="3 6" id="KW-0560">Oxidoreductase</keyword>
<comment type="subunit">
    <text evidence="6">Homodimer.</text>
</comment>
<dbReference type="AlphaFoldDB" id="A0A7W1X7A5"/>
<dbReference type="EMBL" id="JACEIP010000001">
    <property type="protein sequence ID" value="MBA4541342.1"/>
    <property type="molecule type" value="Genomic_DNA"/>
</dbReference>
<sequence>MAAVLYVTANPKPEHESVSLQVGRAFLNAYELTNPLDEIIELNLYRESIPLLDYDVFNGWNKMVEHVPLTMEERKKLNRINEVVEQFVSADKYVFVTPMWNFGLPPMFKAYIDLVCMAGKTFRYTSRGPVGLLINKKAIHIQARGGIFSQGQGQAMEFADSYVKMILGFMGITDVKSIIAEGTSNEEQYDQILQQAIHLAKRTAVEFAKN</sequence>
<dbReference type="Proteomes" id="UP000530514">
    <property type="component" value="Unassembled WGS sequence"/>
</dbReference>